<proteinExistence type="predicted"/>
<reference evidence="4" key="1">
    <citation type="journal article" date="2023" name="PLoS Negl. Trop. Dis.">
        <title>A genome sequence for Biomphalaria pfeifferi, the major vector snail for the human-infecting parasite Schistosoma mansoni.</title>
        <authorList>
            <person name="Bu L."/>
            <person name="Lu L."/>
            <person name="Laidemitt M.R."/>
            <person name="Zhang S.M."/>
            <person name="Mutuku M."/>
            <person name="Mkoji G."/>
            <person name="Steinauer M."/>
            <person name="Loker E.S."/>
        </authorList>
    </citation>
    <scope>NUCLEOTIDE SEQUENCE</scope>
    <source>
        <strain evidence="4">KasaAsao</strain>
    </source>
</reference>
<feature type="region of interest" description="Disordered" evidence="2">
    <location>
        <begin position="1"/>
        <end position="34"/>
    </location>
</feature>
<dbReference type="InterPro" id="IPR036249">
    <property type="entry name" value="Thioredoxin-like_sf"/>
</dbReference>
<feature type="domain" description="Fibronectin type-III" evidence="3">
    <location>
        <begin position="2185"/>
        <end position="2283"/>
    </location>
</feature>
<dbReference type="Pfam" id="PF13290">
    <property type="entry name" value="CHB_HEX_C_1"/>
    <property type="match status" value="1"/>
</dbReference>
<protein>
    <submittedName>
        <fullName evidence="4">Titin</fullName>
    </submittedName>
</protein>
<dbReference type="SMART" id="SM00060">
    <property type="entry name" value="FN3"/>
    <property type="match status" value="12"/>
</dbReference>
<feature type="domain" description="Fibronectin type-III" evidence="3">
    <location>
        <begin position="1829"/>
        <end position="1942"/>
    </location>
</feature>
<evidence type="ECO:0000313" key="5">
    <source>
        <dbReference type="Proteomes" id="UP001233172"/>
    </source>
</evidence>
<feature type="domain" description="Fibronectin type-III" evidence="3">
    <location>
        <begin position="2067"/>
        <end position="2162"/>
    </location>
</feature>
<dbReference type="InterPro" id="IPR013783">
    <property type="entry name" value="Ig-like_fold"/>
</dbReference>
<feature type="domain" description="Fibronectin type-III" evidence="3">
    <location>
        <begin position="1735"/>
        <end position="1828"/>
    </location>
</feature>
<dbReference type="PANTHER" id="PTHR13817">
    <property type="entry name" value="TITIN"/>
    <property type="match status" value="1"/>
</dbReference>
<evidence type="ECO:0000259" key="3">
    <source>
        <dbReference type="PROSITE" id="PS50853"/>
    </source>
</evidence>
<evidence type="ECO:0000313" key="4">
    <source>
        <dbReference type="EMBL" id="KAK0049871.1"/>
    </source>
</evidence>
<keyword evidence="5" id="KW-1185">Reference proteome</keyword>
<organism evidence="4 5">
    <name type="scientific">Biomphalaria pfeifferi</name>
    <name type="common">Bloodfluke planorb</name>
    <name type="synonym">Freshwater snail</name>
    <dbReference type="NCBI Taxonomy" id="112525"/>
    <lineage>
        <taxon>Eukaryota</taxon>
        <taxon>Metazoa</taxon>
        <taxon>Spiralia</taxon>
        <taxon>Lophotrochozoa</taxon>
        <taxon>Mollusca</taxon>
        <taxon>Gastropoda</taxon>
        <taxon>Heterobranchia</taxon>
        <taxon>Euthyneura</taxon>
        <taxon>Panpulmonata</taxon>
        <taxon>Hygrophila</taxon>
        <taxon>Lymnaeoidea</taxon>
        <taxon>Planorbidae</taxon>
        <taxon>Biomphalaria</taxon>
    </lineage>
</organism>
<feature type="domain" description="Fibronectin type-III" evidence="3">
    <location>
        <begin position="2670"/>
        <end position="2764"/>
    </location>
</feature>
<dbReference type="InterPro" id="IPR050964">
    <property type="entry name" value="Striated_Muscle_Regulatory"/>
</dbReference>
<dbReference type="SUPFAM" id="SSF49503">
    <property type="entry name" value="Cupredoxins"/>
    <property type="match status" value="2"/>
</dbReference>
<dbReference type="EMBL" id="JASAOG010000121">
    <property type="protein sequence ID" value="KAK0049871.1"/>
    <property type="molecule type" value="Genomic_DNA"/>
</dbReference>
<dbReference type="SUPFAM" id="SSF49265">
    <property type="entry name" value="Fibronectin type III"/>
    <property type="match status" value="7"/>
</dbReference>
<feature type="region of interest" description="Disordered" evidence="2">
    <location>
        <begin position="3523"/>
        <end position="3558"/>
    </location>
</feature>
<comment type="caution">
    <text evidence="4">The sequence shown here is derived from an EMBL/GenBank/DDBJ whole genome shotgun (WGS) entry which is preliminary data.</text>
</comment>
<dbReference type="Gene3D" id="3.40.30.10">
    <property type="entry name" value="Glutaredoxin"/>
    <property type="match status" value="1"/>
</dbReference>
<dbReference type="SUPFAM" id="SSF52833">
    <property type="entry name" value="Thioredoxin-like"/>
    <property type="match status" value="1"/>
</dbReference>
<evidence type="ECO:0000256" key="1">
    <source>
        <dbReference type="ARBA" id="ARBA00022737"/>
    </source>
</evidence>
<dbReference type="Gene3D" id="2.60.40.10">
    <property type="entry name" value="Immunoglobulins"/>
    <property type="match status" value="9"/>
</dbReference>
<feature type="compositionally biased region" description="Polar residues" evidence="2">
    <location>
        <begin position="18"/>
        <end position="34"/>
    </location>
</feature>
<feature type="domain" description="Fibronectin type-III" evidence="3">
    <location>
        <begin position="2308"/>
        <end position="2411"/>
    </location>
</feature>
<feature type="domain" description="Fibronectin type-III" evidence="3">
    <location>
        <begin position="2868"/>
        <end position="2963"/>
    </location>
</feature>
<dbReference type="InterPro" id="IPR059177">
    <property type="entry name" value="GH29D-like_dom"/>
</dbReference>
<keyword evidence="1" id="KW-0677">Repeat</keyword>
<dbReference type="InterPro" id="IPR003961">
    <property type="entry name" value="FN3_dom"/>
</dbReference>
<dbReference type="CDD" id="cd00063">
    <property type="entry name" value="FN3"/>
    <property type="match status" value="8"/>
</dbReference>
<dbReference type="PROSITE" id="PS50853">
    <property type="entry name" value="FN3"/>
    <property type="match status" value="8"/>
</dbReference>
<feature type="compositionally biased region" description="Basic and acidic residues" evidence="2">
    <location>
        <begin position="2019"/>
        <end position="2040"/>
    </location>
</feature>
<gene>
    <name evidence="4" type="ORF">Bpfe_020763</name>
</gene>
<evidence type="ECO:0000256" key="2">
    <source>
        <dbReference type="SAM" id="MobiDB-lite"/>
    </source>
</evidence>
<dbReference type="Proteomes" id="UP001233172">
    <property type="component" value="Unassembled WGS sequence"/>
</dbReference>
<sequence>MGAAASTENEEIVVPESSMPQRSQPHFSGTSGSQDVVKITKDGFYPSEKSITEGEDVLFEWDETAIGVPNLIQVVNDGKELKPVVDGYGGSRGPNGTFRQRFYLGGQYKFAVNPIRFTPFTVTVKKRSDIIVEVTDDGFFPAILDINQGQGVHWVWRSCSVPHTVKEYTYLINKRAFQPKDQKIVATISGAYQQSFRKPGMYYFKTESSEPGKSPLCVVRVRNGNIEHKIDVLDHTFEPSCLVVQEGDRVWWEWTKEKCTKMHNIFQINAPPLDHEADSNFEPTSDGFQWPHKPSKQGLLTHKFTKAGVYFYSDRNYEEAAIYMGTIIVKPKPKEHVVKINDLGFSPDILRVNTDELVWMIWNTSSYSTSGKVVQIVEEDKVLGSTIETRDTEEIDTDPVKAEDLRVMTKAGIAFLKFSTTGVYTYKLTDKTNKCISAISMIANPGPKNHTVNVTDFGFEPQVLSIRPNDRVWWLWQHVKKQHNIVQVSHSKNLIPNGFCSGLPRDGQSAFYHQFCNSGVFYFKSEKIPDIYGSIVVSTEPNICCQVHEIEVAQKEPETTTVQINDIVCWTFPVPVDEDVVALKSLNEALKSPSENTKLPTKRRCIAKPIKKIGITPFFSKSFVKFSNNVNVVVCDERTDFVIVRVFKEFGFRPKEIYLQKGQNLKWTWIGTDEAHNIINFTYQNSNDSQDKNSGKTYIHSGKPVINSSFVFPFDDPGDYLIISEGAPSHSCSVHVKDSIPRSSAPDNSFKSELKNDSVTVFLETTNPNADIYYTTDGTLPALHLDGINHYKPDEGITMKKSGIVRAIALVKGEVQSYQVTSLPIWIETKEEDEEKDTEELEDAAIVEPQKQNVPSWWLCRPEIQGCFTGPGLFEVFWKLPELEEAKKLIKGYNIFLNDVSYCTMFPPSNNRVGLTGLAGGRTYQIYVVAYPKDPKNTEIKSKNLYAKCPILTEDKGPVISIVKTEKRDSIAIVWMSIDKSDCPIDGYLVFLNDTQCGPKLVPDANSNRCKVVIDGCDLDMNYKIHVQAVLKNFARTLISNTLYIHLPLNTADFVYPDIAERREDEDLYNEYIEVVEGSGYQTNIDNQASEVWETETDTTSGLGDNDLQKNAFRDGDQDNINAVEPELDSDLTSLVNRKSCFKSYPTPASYNQEKQIPFNQRPLRFCIISQVVGRLCLIFKSVKFARSHRFSTNHVNHSQVRAPRHFHVPPTNGEGSGMKNFKASYQTAQSSDRNMEILNGLLNHQDLESHRSKVRNRKKYFDETSSMGSFVDDDPSHLCIQEKHYFQAGGSDASGHSFDRGSSEYSQQAGVRRVCPRPPAYHASHGNQSQEMKQVRFAKAVEKPRKGTTVLFNSDSSFSYDDDSVEHIYQAAPHHPVSVHVAEMVEKPSHSQRRQKRYFEDFDSDHSNYDYSREESTETDNNTKRKFGRIVRNAHDDIGFQEEIIFYGDMLQTHGHLPQESSGMLARYLEHFGVEERQPEPEKEENYVPAKSEKNEQDPDVTVAPIVLLGSDDEDKESVKHLNQIDDSTVFLDAASNKETVQTGVEREFIKLLGSEPGSKPGMGLAIIEVQKSLSLDKIGHQTSLTVPAADLKMTRVNEGELVPGDDNGLLPTPSIMARSIDRQTMEVGWRLTRQVEAPHELQLYVVNVMGTKFSSNINSDISYECNLVENGRQVRGVQHCWNIDKKNECIVQGLLTGNTYRTYVVCNFCMTSEGETCETQTSSPVLYYTIVGPPSPPTIQTTKVDTYQVCLEWAEQANEKGLQVRGFQIYVDEKPLGKGRSADVRKMTINNLVPGKTMSIYVTAFSEFGQDESEPSRTVHITCPPRPTAPVISQQPSYKRGSVLIGWTKPESQGLNSREEAISFYVIYLDGKWHGEVKSNQLYDKQGYRFYLTDLSPEQSYDVSVKAVAGERIIDQKGQHIYCLSESPMSNIIPVMAPAAPRSPKLRLEGLHPEGIDVTWQIPQQLGDAFISGYQMLKNGKLYGSIIPPDVNSLSIRDVILGEKIELQLIALTEHPVGKSEGSKDSGRGTSSQEEKTPDIFTGDHYAGCKPGPKLVVHYTGLVSPPSEVWCEKATGHSLLIVWTKNSDTKAHFVRPDSYQVTWWPGDRAKDEIQSDSTTDDHLLINGLRPSTSYTVVVEARKTEKYTDFDEAFEDDKAEGLNSFILSSKSEQLHVRTASPPDPPSNVGIVTMTCHSVKVGWDPPREHGSEIIGIRVECLSQDPDNSQVVSADTLPDATSADLTGLSEKTDYLLKVITVTDEYFDQLPEKNRLKQMRNFPPNISSVQEESQWLPFTCILFKTSGTEAPCNVKVMKATMTALTLNWTPPLVYGTNKLTGQIVRWSVVRSAQQNKDNDLHIASHVKLLPTEDTLTIDDLLPGIQYNIVVEAVVSVKTSLEPEKWDGNNIEKNRRTAHVLSKPLLARTRAPIDPPQLMVTSYTQNSATLTWEKPKLVTVVGKDSDGNPKCLRRYLQGYKLEINGKLQTCIGPDSTSCTLTKCKPGRNYSVVLVAVSCTAEGRKARKQKYEHLNKESNSGNVDYMSLLQEDENLDEAPSDPLSLALPRDQDGFLESLEAKFQPVSEKDTNIFGDIELSWKLQGNVKLVKQFSVVWYSMEDRVIQTKFVSPEQRRCTIPVSRIKTIYTMKVEPSYYSDVLSQQCQEIQLMVPGPPDAPQIFLRSLDLDEFSIEWGEPSLYGGVKVKGYQILLNDIKAGSELTPRQTKATIPCKPKKTYRVNVVALSDNSLYGDSPKSNTLVINSSGQAGTSFEMTQSDDYGIPVKVVKVLENSIQLDWSNFIEKEEVAYYTIQWSSVAQPDQREVKLSKHDTNCVINKCLPGTTHFMRVIALSTDGQILEKSKQMTIQTSAPPDVPKLSVRACNFHYIAIQWNKPTTYGDALITGYKVYVNGIVEAILNADQLSYTFTQGKWCNEYAFQVQALTAGETLNSKPSEPLIVTWPGSKPPELRRLPSVSSSTIRVAWSEPYLTDGIKVKHYKLCCVEAGSDQIVQSVGPIHPDSKEGEIKNIKKGNYSVYLEIHLYGTDTVIKTEPFPMQPALSPDPPNISVALVGLEERRQIEKFTCDLVNKRDRLIREVGHKLKKIGALTFPMRAEKNEEVVMGAHSLTHIEELLESCFSSLDSYTGQLTALVSWQCPQSNPDMHVSEYKLLVDGKQYGSSIPSGAKSIRIQLGLEQSSYKITMVACSDKPQGTSDESNAVEVLALTFKPFTYYCYHGIHIKDTKYPNKGCCKFQDSIAYERQIAKKLANQGLLQKHVPPPSCNVLDIFEGDYKPLLSVHKPSCPTVMLFWTPWCLSSQKLMNNFTRFAQENNSLMSYIAVSCGMPGVLNEGKKSLKQIITSNGWFEDRVIWHVTTECGSNAYRAIKKHDSKTDRQKDKSMDLADILGIAGVPTFLFIHPEGYIAWHGRYCAYDYPSFEAFMKHTLSEVLRQPCYVFHCDSCKGETTVDEVMALQLPSVISASQTRHLAVRSHSPTSSSDRISRSDMKYAAINGYTNSVSGTDRVFVTETSRQRSSSPRLRPPKRSNISVNRRPYSATNNDAQNMLDKSPYLACVAPHIHQPHKLMLRPASAKKLMHYV</sequence>
<feature type="region of interest" description="Disordered" evidence="2">
    <location>
        <begin position="2019"/>
        <end position="2043"/>
    </location>
</feature>
<dbReference type="Gene3D" id="2.60.40.420">
    <property type="entry name" value="Cupredoxins - blue copper proteins"/>
    <property type="match status" value="4"/>
</dbReference>
<dbReference type="InterPro" id="IPR008972">
    <property type="entry name" value="Cupredoxin"/>
</dbReference>
<dbReference type="PANTHER" id="PTHR13817:SF73">
    <property type="entry name" value="FIBRONECTIN TYPE-III DOMAIN-CONTAINING PROTEIN"/>
    <property type="match status" value="1"/>
</dbReference>
<feature type="region of interest" description="Disordered" evidence="2">
    <location>
        <begin position="1476"/>
        <end position="1498"/>
    </location>
</feature>
<reference evidence="4" key="2">
    <citation type="submission" date="2023-04" db="EMBL/GenBank/DDBJ databases">
        <authorList>
            <person name="Bu L."/>
            <person name="Lu L."/>
            <person name="Laidemitt M.R."/>
            <person name="Zhang S.M."/>
            <person name="Mutuku M."/>
            <person name="Mkoji G."/>
            <person name="Steinauer M."/>
            <person name="Loker E.S."/>
        </authorList>
    </citation>
    <scope>NUCLEOTIDE SEQUENCE</scope>
    <source>
        <strain evidence="4">KasaAsao</strain>
        <tissue evidence="4">Whole Snail</tissue>
    </source>
</reference>
<dbReference type="InterPro" id="IPR036116">
    <property type="entry name" value="FN3_sf"/>
</dbReference>
<accession>A0AAD8B8E5</accession>
<feature type="domain" description="Fibronectin type-III" evidence="3">
    <location>
        <begin position="2429"/>
        <end position="2534"/>
    </location>
</feature>
<name>A0AAD8B8E5_BIOPF</name>
<dbReference type="Pfam" id="PF00041">
    <property type="entry name" value="fn3"/>
    <property type="match status" value="3"/>
</dbReference>